<evidence type="ECO:0000313" key="2">
    <source>
        <dbReference type="EMBL" id="CAI5715884.1"/>
    </source>
</evidence>
<evidence type="ECO:0000313" key="3">
    <source>
        <dbReference type="Proteomes" id="UP001159659"/>
    </source>
</evidence>
<feature type="region of interest" description="Disordered" evidence="1">
    <location>
        <begin position="171"/>
        <end position="191"/>
    </location>
</feature>
<proteinExistence type="predicted"/>
<accession>A0AAV0T6M1</accession>
<dbReference type="EMBL" id="CANTFK010000412">
    <property type="protein sequence ID" value="CAI5715884.1"/>
    <property type="molecule type" value="Genomic_DNA"/>
</dbReference>
<reference evidence="2" key="1">
    <citation type="submission" date="2022-12" db="EMBL/GenBank/DDBJ databases">
        <authorList>
            <person name="Webb A."/>
        </authorList>
    </citation>
    <scope>NUCLEOTIDE SEQUENCE</scope>
    <source>
        <strain evidence="2">Pf2</strain>
    </source>
</reference>
<protein>
    <submittedName>
        <fullName evidence="2">Uncharacterized protein</fullName>
    </submittedName>
</protein>
<comment type="caution">
    <text evidence="2">The sequence shown here is derived from an EMBL/GenBank/DDBJ whole genome shotgun (WGS) entry which is preliminary data.</text>
</comment>
<dbReference type="AlphaFoldDB" id="A0AAV0T6M1"/>
<evidence type="ECO:0000256" key="1">
    <source>
        <dbReference type="SAM" id="MobiDB-lite"/>
    </source>
</evidence>
<sequence>MKKIKGQEINWDEDMLERISAVKKIQKKIACQTGFGHEVGNSEAKLADAVHLSEQNIGVTIDAAVIEEDVVNLNLKKMKTDKACVLNIIHFMDQEEAKAIRSTGAWSPQHSWLFRERRRAADTKSPHSFVKASPHHVAEVGTHRVAEDGPHDIAGPVKACITVQVFTNTTPFSAPASKPRPAQATLRSEEF</sequence>
<organism evidence="2 3">
    <name type="scientific">Peronospora farinosa</name>
    <dbReference type="NCBI Taxonomy" id="134698"/>
    <lineage>
        <taxon>Eukaryota</taxon>
        <taxon>Sar</taxon>
        <taxon>Stramenopiles</taxon>
        <taxon>Oomycota</taxon>
        <taxon>Peronosporomycetes</taxon>
        <taxon>Peronosporales</taxon>
        <taxon>Peronosporaceae</taxon>
        <taxon>Peronospora</taxon>
    </lineage>
</organism>
<gene>
    <name evidence="2" type="ORF">PFR002_LOCUS3175</name>
</gene>
<name>A0AAV0T6M1_9STRA</name>
<dbReference type="Proteomes" id="UP001159659">
    <property type="component" value="Unassembled WGS sequence"/>
</dbReference>